<feature type="transmembrane region" description="Helical" evidence="1">
    <location>
        <begin position="6"/>
        <end position="28"/>
    </location>
</feature>
<evidence type="ECO:0000313" key="3">
    <source>
        <dbReference type="Proteomes" id="UP000521868"/>
    </source>
</evidence>
<accession>A0A7X6DE45</accession>
<feature type="transmembrane region" description="Helical" evidence="1">
    <location>
        <begin position="225"/>
        <end position="244"/>
    </location>
</feature>
<feature type="transmembrane region" description="Helical" evidence="1">
    <location>
        <begin position="95"/>
        <end position="113"/>
    </location>
</feature>
<feature type="transmembrane region" description="Helical" evidence="1">
    <location>
        <begin position="119"/>
        <end position="138"/>
    </location>
</feature>
<evidence type="ECO:0000256" key="1">
    <source>
        <dbReference type="SAM" id="Phobius"/>
    </source>
</evidence>
<name>A0A7X6DE45_9BURK</name>
<keyword evidence="1" id="KW-0812">Transmembrane</keyword>
<feature type="transmembrane region" description="Helical" evidence="1">
    <location>
        <begin position="172"/>
        <end position="191"/>
    </location>
</feature>
<evidence type="ECO:0000313" key="2">
    <source>
        <dbReference type="EMBL" id="NKE65476.1"/>
    </source>
</evidence>
<dbReference type="RefSeq" id="WP_168106597.1">
    <property type="nucleotide sequence ID" value="NZ_VTOX01000002.1"/>
</dbReference>
<feature type="transmembrane region" description="Helical" evidence="1">
    <location>
        <begin position="198"/>
        <end position="219"/>
    </location>
</feature>
<comment type="caution">
    <text evidence="2">The sequence shown here is derived from an EMBL/GenBank/DDBJ whole genome shotgun (WGS) entry which is preliminary data.</text>
</comment>
<dbReference type="Proteomes" id="UP000521868">
    <property type="component" value="Unassembled WGS sequence"/>
</dbReference>
<sequence>MPDLSFVLPLVLQSALLPFAVALALLVAGRVRPGAPAAVVAAVAAGFLASYFATLHAQWSLLPRVALDWLPLMVVAGAAAAVAVENVRTAAARRLARAAVSLAAAALVVWPALGSLGATKAALAAVATGLLIAAAWSVKAHAAARRPTPPLLLAVVAGGAGLALMLDSSQSIGQLSGGLASALAACLAFNVPRRRVPFPPAAAGFAVLMLGVLLANAHLYAGFSLGYVALLAAALAADPLWSLLRGARAPDNQVAAWATAAVLTAIPVAATIGLAVKAAQDAGGY</sequence>
<dbReference type="AlphaFoldDB" id="A0A7X6DE45"/>
<reference evidence="2 3" key="1">
    <citation type="journal article" date="2020" name="Nature">
        <title>Bacterial chemolithoautotrophy via manganese oxidation.</title>
        <authorList>
            <person name="Yu H."/>
            <person name="Leadbetter J.R."/>
        </authorList>
    </citation>
    <scope>NUCLEOTIDE SEQUENCE [LARGE SCALE GENOMIC DNA]</scope>
    <source>
        <strain evidence="2 3">RBP-1</strain>
    </source>
</reference>
<keyword evidence="1" id="KW-0472">Membrane</keyword>
<feature type="transmembrane region" description="Helical" evidence="1">
    <location>
        <begin position="256"/>
        <end position="276"/>
    </location>
</feature>
<feature type="transmembrane region" description="Helical" evidence="1">
    <location>
        <begin position="35"/>
        <end position="53"/>
    </location>
</feature>
<organism evidence="2 3">
    <name type="scientific">Ramlibacter lithotrophicus</name>
    <dbReference type="NCBI Taxonomy" id="2606681"/>
    <lineage>
        <taxon>Bacteria</taxon>
        <taxon>Pseudomonadati</taxon>
        <taxon>Pseudomonadota</taxon>
        <taxon>Betaproteobacteria</taxon>
        <taxon>Burkholderiales</taxon>
        <taxon>Comamonadaceae</taxon>
        <taxon>Ramlibacter</taxon>
    </lineage>
</organism>
<gene>
    <name evidence="2" type="ORF">RAMLITH_06545</name>
</gene>
<dbReference type="EMBL" id="VTOX01000002">
    <property type="protein sequence ID" value="NKE65476.1"/>
    <property type="molecule type" value="Genomic_DNA"/>
</dbReference>
<feature type="transmembrane region" description="Helical" evidence="1">
    <location>
        <begin position="65"/>
        <end position="83"/>
    </location>
</feature>
<keyword evidence="3" id="KW-1185">Reference proteome</keyword>
<keyword evidence="1" id="KW-1133">Transmembrane helix</keyword>
<proteinExistence type="predicted"/>
<protein>
    <submittedName>
        <fullName evidence="2">Uncharacterized protein</fullName>
    </submittedName>
</protein>
<feature type="transmembrane region" description="Helical" evidence="1">
    <location>
        <begin position="150"/>
        <end position="166"/>
    </location>
</feature>